<name>A0A7J6UV72_THATH</name>
<reference evidence="1 2" key="1">
    <citation type="submission" date="2020-06" db="EMBL/GenBank/DDBJ databases">
        <title>Transcriptomic and genomic resources for Thalictrum thalictroides and T. hernandezii: Facilitating candidate gene discovery in an emerging model plant lineage.</title>
        <authorList>
            <person name="Arias T."/>
            <person name="Riano-Pachon D.M."/>
            <person name="Di Stilio V.S."/>
        </authorList>
    </citation>
    <scope>NUCLEOTIDE SEQUENCE [LARGE SCALE GENOMIC DNA]</scope>
    <source>
        <strain evidence="2">cv. WT478/WT964</strain>
        <tissue evidence="1">Leaves</tissue>
    </source>
</reference>
<gene>
    <name evidence="1" type="ORF">FRX31_034266</name>
</gene>
<dbReference type="AlphaFoldDB" id="A0A7J6UV72"/>
<accession>A0A7J6UV72</accession>
<evidence type="ECO:0000313" key="2">
    <source>
        <dbReference type="Proteomes" id="UP000554482"/>
    </source>
</evidence>
<sequence>MIYGNSDEQPLHLLDCLHKKLVGRYEPPTTYYSNWNFCKFKRSVKDLRQPSTAIQIICSVKDLKAAWTVFKISYTISSQ</sequence>
<evidence type="ECO:0000313" key="1">
    <source>
        <dbReference type="EMBL" id="KAF5176150.1"/>
    </source>
</evidence>
<keyword evidence="2" id="KW-1185">Reference proteome</keyword>
<proteinExistence type="predicted"/>
<protein>
    <submittedName>
        <fullName evidence="1">Uncharacterized protein</fullName>
    </submittedName>
</protein>
<comment type="caution">
    <text evidence="1">The sequence shown here is derived from an EMBL/GenBank/DDBJ whole genome shotgun (WGS) entry which is preliminary data.</text>
</comment>
<dbReference type="Proteomes" id="UP000554482">
    <property type="component" value="Unassembled WGS sequence"/>
</dbReference>
<organism evidence="1 2">
    <name type="scientific">Thalictrum thalictroides</name>
    <name type="common">Rue-anemone</name>
    <name type="synonym">Anemone thalictroides</name>
    <dbReference type="NCBI Taxonomy" id="46969"/>
    <lineage>
        <taxon>Eukaryota</taxon>
        <taxon>Viridiplantae</taxon>
        <taxon>Streptophyta</taxon>
        <taxon>Embryophyta</taxon>
        <taxon>Tracheophyta</taxon>
        <taxon>Spermatophyta</taxon>
        <taxon>Magnoliopsida</taxon>
        <taxon>Ranunculales</taxon>
        <taxon>Ranunculaceae</taxon>
        <taxon>Thalictroideae</taxon>
        <taxon>Thalictrum</taxon>
    </lineage>
</organism>
<dbReference type="OrthoDB" id="1849062at2759"/>
<dbReference type="EMBL" id="JABWDY010043147">
    <property type="protein sequence ID" value="KAF5176150.1"/>
    <property type="molecule type" value="Genomic_DNA"/>
</dbReference>